<proteinExistence type="predicted"/>
<dbReference type="EMBL" id="BGOW01000020">
    <property type="protein sequence ID" value="GBL46455.1"/>
    <property type="molecule type" value="Genomic_DNA"/>
</dbReference>
<reference evidence="2 3" key="1">
    <citation type="journal article" date="2019" name="Front. Microbiol.">
        <title>Genomes of Neutrophilic Sulfur-Oxidizing Chemolithoautotrophs Representing 9 Proteobacterial Species From 8 Genera.</title>
        <authorList>
            <person name="Watanabe T."/>
            <person name="Kojima H."/>
            <person name="Umezawa K."/>
            <person name="Hori C."/>
            <person name="Takasuka T.E."/>
            <person name="Kato Y."/>
            <person name="Fukui M."/>
        </authorList>
    </citation>
    <scope>NUCLEOTIDE SEQUENCE [LARGE SCALE GENOMIC DNA]</scope>
    <source>
        <strain evidence="2 3">TTN</strain>
    </source>
</reference>
<evidence type="ECO:0000313" key="2">
    <source>
        <dbReference type="EMBL" id="GBL46455.1"/>
    </source>
</evidence>
<feature type="domain" description="Phage tail tape measure protein" evidence="1">
    <location>
        <begin position="137"/>
        <end position="323"/>
    </location>
</feature>
<evidence type="ECO:0000259" key="1">
    <source>
        <dbReference type="Pfam" id="PF10145"/>
    </source>
</evidence>
<protein>
    <submittedName>
        <fullName evidence="2">Phage protein</fullName>
    </submittedName>
</protein>
<accession>A0A401JFN5</accession>
<dbReference type="InterPro" id="IPR010090">
    <property type="entry name" value="Phage_tape_meas"/>
</dbReference>
<name>A0A401JFN5_9PROT</name>
<keyword evidence="3" id="KW-1185">Reference proteome</keyword>
<dbReference type="Proteomes" id="UP000286806">
    <property type="component" value="Unassembled WGS sequence"/>
</dbReference>
<comment type="caution">
    <text evidence="2">The sequence shown here is derived from an EMBL/GenBank/DDBJ whole genome shotgun (WGS) entry which is preliminary data.</text>
</comment>
<dbReference type="AlphaFoldDB" id="A0A401JFN5"/>
<evidence type="ECO:0000313" key="3">
    <source>
        <dbReference type="Proteomes" id="UP000286806"/>
    </source>
</evidence>
<sequence>MSNNLELQLLLKLNDQMSVGLKSAMKSVQQESSNVAKSMDRIANATRRIKPTAIERMTAALRSMQGAAKASISVLQKVGQVGAAAFAGGYVLKSAAERPMAYDRRLAIMANTAYSDRDVAGRIAGKSKMDAAIRSAVKQGGGTPEQAAETLNELIGSGAMGQGQAGINSSLSLLPTLQKYATGTGADPQDLAKIVIAAKQSMGITDAQIPAMLSKAIKGGQEGGFELNDMAKWLPQEMALAGGQGMKGMKGFEALVSANQVSRITAGSADEAGNNLVNLLAKINSQDTSKDFKKLGIDLSGSLAAARAKGMNPLDAFVALVSTVGEKDKKYLELRAKSEKQTGTEQGDTYGAMADLMMAKGIGNTVQDRQALMALIAMIQQKDKYGQIKKTVTAENGKEGETSFGTVADTLDYKAEQVGNKKALAAMDTLGALDKPLGFLLDGVNKGAEAFPGFTAALYAATVAVGAFTAAAGIGRLFSGPKPAGVPAIPGVPGGSGTATKAAKALPLVAAGLPVAVAATVAYSAYQAHEAYQRLSKLQEQQRMDDEARKAKRAEIDKQLRAFGGDSLVNATKGYDFQQLKQVLDGIAHAKQTINIHIDGKQVATVVNGHNASQAKRH</sequence>
<organism evidence="2 3">
    <name type="scientific">Sulfuriferula multivorans</name>
    <dbReference type="NCBI Taxonomy" id="1559896"/>
    <lineage>
        <taxon>Bacteria</taxon>
        <taxon>Pseudomonadati</taxon>
        <taxon>Pseudomonadota</taxon>
        <taxon>Betaproteobacteria</taxon>
        <taxon>Nitrosomonadales</taxon>
        <taxon>Sulfuricellaceae</taxon>
        <taxon>Sulfuriferula</taxon>
    </lineage>
</organism>
<dbReference type="Pfam" id="PF10145">
    <property type="entry name" value="PhageMin_Tail"/>
    <property type="match status" value="1"/>
</dbReference>
<gene>
    <name evidence="2" type="ORF">SFMTTN_2269</name>
</gene>